<dbReference type="AlphaFoldDB" id="A0A7J7JX59"/>
<dbReference type="Proteomes" id="UP000593567">
    <property type="component" value="Unassembled WGS sequence"/>
</dbReference>
<comment type="caution">
    <text evidence="1">The sequence shown here is derived from an EMBL/GenBank/DDBJ whole genome shotgun (WGS) entry which is preliminary data.</text>
</comment>
<dbReference type="EMBL" id="VXIV02001717">
    <property type="protein sequence ID" value="KAF6030304.1"/>
    <property type="molecule type" value="Genomic_DNA"/>
</dbReference>
<evidence type="ECO:0000313" key="2">
    <source>
        <dbReference type="Proteomes" id="UP000593567"/>
    </source>
</evidence>
<organism evidence="1 2">
    <name type="scientific">Bugula neritina</name>
    <name type="common">Brown bryozoan</name>
    <name type="synonym">Sertularia neritina</name>
    <dbReference type="NCBI Taxonomy" id="10212"/>
    <lineage>
        <taxon>Eukaryota</taxon>
        <taxon>Metazoa</taxon>
        <taxon>Spiralia</taxon>
        <taxon>Lophotrochozoa</taxon>
        <taxon>Bryozoa</taxon>
        <taxon>Gymnolaemata</taxon>
        <taxon>Cheilostomatida</taxon>
        <taxon>Flustrina</taxon>
        <taxon>Buguloidea</taxon>
        <taxon>Bugulidae</taxon>
        <taxon>Bugula</taxon>
    </lineage>
</organism>
<evidence type="ECO:0000313" key="1">
    <source>
        <dbReference type="EMBL" id="KAF6030304.1"/>
    </source>
</evidence>
<keyword evidence="2" id="KW-1185">Reference proteome</keyword>
<sequence length="151" mass="17052">MVCWMLLPDLPSPYQLQDSLYKRRRECGKAMTCALLDTNMRTGREVEVVVSGVSDQGMACVDVATLLYRQKKERMRKGYDVCVVGYIPFLKINQSNFKTQTLRAPAETGREVEVVVSGVSDQGMAYIDVATLPYRQKIAFGMLVILWTSGW</sequence>
<accession>A0A7J7JX59</accession>
<reference evidence="1" key="1">
    <citation type="submission" date="2020-06" db="EMBL/GenBank/DDBJ databases">
        <title>Draft genome of Bugula neritina, a colonial animal packing powerful symbionts and potential medicines.</title>
        <authorList>
            <person name="Rayko M."/>
        </authorList>
    </citation>
    <scope>NUCLEOTIDE SEQUENCE [LARGE SCALE GENOMIC DNA]</scope>
    <source>
        <strain evidence="1">Kwan_BN1</strain>
    </source>
</reference>
<protein>
    <submittedName>
        <fullName evidence="1">Uncharacterized protein</fullName>
    </submittedName>
</protein>
<gene>
    <name evidence="1" type="ORF">EB796_011384</name>
</gene>
<name>A0A7J7JX59_BUGNE</name>
<proteinExistence type="predicted"/>